<keyword evidence="2" id="KW-0862">Zinc</keyword>
<evidence type="ECO:0000313" key="8">
    <source>
        <dbReference type="EMBL" id="KAL1843128.1"/>
    </source>
</evidence>
<feature type="region of interest" description="Disordered" evidence="7">
    <location>
        <begin position="286"/>
        <end position="333"/>
    </location>
</feature>
<dbReference type="PANTHER" id="PTHR37534:SF15">
    <property type="entry name" value="ZN(II)2CYS6 TRANSCRIPTION FACTOR (EUROFUNG)"/>
    <property type="match status" value="1"/>
</dbReference>
<comment type="subcellular location">
    <subcellularLocation>
        <location evidence="1">Nucleus</location>
    </subcellularLocation>
</comment>
<gene>
    <name evidence="8" type="ORF">VTK73DRAFT_2910</name>
</gene>
<protein>
    <submittedName>
        <fullName evidence="8">Uncharacterized protein</fullName>
    </submittedName>
</protein>
<keyword evidence="5" id="KW-0804">Transcription</keyword>
<dbReference type="Proteomes" id="UP001586593">
    <property type="component" value="Unassembled WGS sequence"/>
</dbReference>
<evidence type="ECO:0000256" key="2">
    <source>
        <dbReference type="ARBA" id="ARBA00022833"/>
    </source>
</evidence>
<feature type="compositionally biased region" description="Acidic residues" evidence="7">
    <location>
        <begin position="231"/>
        <end position="240"/>
    </location>
</feature>
<organism evidence="8 9">
    <name type="scientific">Phialemonium thermophilum</name>
    <dbReference type="NCBI Taxonomy" id="223376"/>
    <lineage>
        <taxon>Eukaryota</taxon>
        <taxon>Fungi</taxon>
        <taxon>Dikarya</taxon>
        <taxon>Ascomycota</taxon>
        <taxon>Pezizomycotina</taxon>
        <taxon>Sordariomycetes</taxon>
        <taxon>Sordariomycetidae</taxon>
        <taxon>Cephalothecales</taxon>
        <taxon>Cephalothecaceae</taxon>
        <taxon>Phialemonium</taxon>
    </lineage>
</organism>
<evidence type="ECO:0000256" key="3">
    <source>
        <dbReference type="ARBA" id="ARBA00023015"/>
    </source>
</evidence>
<evidence type="ECO:0000256" key="7">
    <source>
        <dbReference type="SAM" id="MobiDB-lite"/>
    </source>
</evidence>
<accession>A0ABR3VMK9</accession>
<dbReference type="InterPro" id="IPR021858">
    <property type="entry name" value="Fun_TF"/>
</dbReference>
<comment type="caution">
    <text evidence="8">The sequence shown here is derived from an EMBL/GenBank/DDBJ whole genome shotgun (WGS) entry which is preliminary data.</text>
</comment>
<dbReference type="EMBL" id="JAZHXJ010001867">
    <property type="protein sequence ID" value="KAL1843128.1"/>
    <property type="molecule type" value="Genomic_DNA"/>
</dbReference>
<keyword evidence="3" id="KW-0805">Transcription regulation</keyword>
<keyword evidence="9" id="KW-1185">Reference proteome</keyword>
<reference evidence="8 9" key="1">
    <citation type="journal article" date="2024" name="Commun. Biol.">
        <title>Comparative genomic analysis of thermophilic fungi reveals convergent evolutionary adaptations and gene losses.</title>
        <authorList>
            <person name="Steindorff A.S."/>
            <person name="Aguilar-Pontes M.V."/>
            <person name="Robinson A.J."/>
            <person name="Andreopoulos B."/>
            <person name="LaButti K."/>
            <person name="Kuo A."/>
            <person name="Mondo S."/>
            <person name="Riley R."/>
            <person name="Otillar R."/>
            <person name="Haridas S."/>
            <person name="Lipzen A."/>
            <person name="Grimwood J."/>
            <person name="Schmutz J."/>
            <person name="Clum A."/>
            <person name="Reid I.D."/>
            <person name="Moisan M.C."/>
            <person name="Butler G."/>
            <person name="Nguyen T.T.M."/>
            <person name="Dewar K."/>
            <person name="Conant G."/>
            <person name="Drula E."/>
            <person name="Henrissat B."/>
            <person name="Hansel C."/>
            <person name="Singer S."/>
            <person name="Hutchinson M.I."/>
            <person name="de Vries R.P."/>
            <person name="Natvig D.O."/>
            <person name="Powell A.J."/>
            <person name="Tsang A."/>
            <person name="Grigoriev I.V."/>
        </authorList>
    </citation>
    <scope>NUCLEOTIDE SEQUENCE [LARGE SCALE GENOMIC DNA]</scope>
    <source>
        <strain evidence="8 9">ATCC 24622</strain>
    </source>
</reference>
<evidence type="ECO:0000256" key="6">
    <source>
        <dbReference type="ARBA" id="ARBA00023242"/>
    </source>
</evidence>
<evidence type="ECO:0000256" key="5">
    <source>
        <dbReference type="ARBA" id="ARBA00023163"/>
    </source>
</evidence>
<evidence type="ECO:0000256" key="1">
    <source>
        <dbReference type="ARBA" id="ARBA00004123"/>
    </source>
</evidence>
<feature type="region of interest" description="Disordered" evidence="7">
    <location>
        <begin position="231"/>
        <end position="261"/>
    </location>
</feature>
<name>A0ABR3VMK9_9PEZI</name>
<dbReference type="PANTHER" id="PTHR37534">
    <property type="entry name" value="TRANSCRIPTIONAL ACTIVATOR PROTEIN UGA3"/>
    <property type="match status" value="1"/>
</dbReference>
<dbReference type="Pfam" id="PF11951">
    <property type="entry name" value="Fungal_trans_2"/>
    <property type="match status" value="1"/>
</dbReference>
<sequence>MATTLWPVIHRLSCLPSLKAELERAVRADPLSCKVTVLRTEFEASVEAIETALLAWQPNLPSNFFPDGSTHRDFETLTLAASCRASEANTPSPACASPSCGPSAPCPASHPPHAHIPDRHGLHSILHNAMAYRHSALVYLYRNIHGLGRRHAAVQQHAHAALAHCEATVRARGPMGALLWPLFVAACEAVTDVDRDLAGAAFEGIERRQGMLNIGRAWEIVVEVWRRADAADGEGAEEETGVLTSGGDDPLQSGDGRDPSVQTQEALVGLRQASDDEEGDARLAARGDGRQLDGAGSFESQGMPSGGVSHAGSAPRGHGGPGMRAAAAKPRRAGRGADLWRLVSQDMGVHIVFG</sequence>
<proteinExistence type="predicted"/>
<evidence type="ECO:0000313" key="9">
    <source>
        <dbReference type="Proteomes" id="UP001586593"/>
    </source>
</evidence>
<keyword evidence="4" id="KW-0238">DNA-binding</keyword>
<keyword evidence="6" id="KW-0539">Nucleus</keyword>
<evidence type="ECO:0000256" key="4">
    <source>
        <dbReference type="ARBA" id="ARBA00023125"/>
    </source>
</evidence>